<feature type="domain" description="Peptidase M16 N-terminal" evidence="1">
    <location>
        <begin position="63"/>
        <end position="175"/>
    </location>
</feature>
<evidence type="ECO:0000259" key="1">
    <source>
        <dbReference type="Pfam" id="PF00675"/>
    </source>
</evidence>
<name>W4EZG0_9BACL</name>
<dbReference type="PANTHER" id="PTHR11851">
    <property type="entry name" value="METALLOPROTEASE"/>
    <property type="match status" value="1"/>
</dbReference>
<dbReference type="SUPFAM" id="SSF63411">
    <property type="entry name" value="LuxS/MPP-like metallohydrolase"/>
    <property type="match status" value="2"/>
</dbReference>
<feature type="domain" description="Peptidase M16 C-terminal" evidence="2">
    <location>
        <begin position="181"/>
        <end position="363"/>
    </location>
</feature>
<dbReference type="Gene3D" id="3.30.830.10">
    <property type="entry name" value="Metalloenzyme, LuxS/M16 peptidase-like"/>
    <property type="match status" value="2"/>
</dbReference>
<dbReference type="NCBIfam" id="NF047421">
    <property type="entry name" value="YfmH_fam"/>
    <property type="match status" value="1"/>
</dbReference>
<gene>
    <name evidence="3" type="ORF">C176_10827</name>
</gene>
<dbReference type="InterPro" id="IPR011765">
    <property type="entry name" value="Pept_M16_N"/>
</dbReference>
<keyword evidence="3" id="KW-0645">Protease</keyword>
<accession>W4EZG0</accession>
<evidence type="ECO:0000313" key="4">
    <source>
        <dbReference type="Proteomes" id="UP000019062"/>
    </source>
</evidence>
<protein>
    <submittedName>
        <fullName evidence="3">Zinc protease</fullName>
    </submittedName>
</protein>
<sequence length="443" mass="50594">MKTIQFDQLEETLYYEKLDNGLDVYILPKKGFSKTFVTFTTKYGSIDRSFIPLGETEAITVPDGIAHFLEHKMFEKEDGDVFQKFGEKGASANAFTSFTRTAYLFSATDHLYESTKTLLDFVQQPYFTEQTVEKEKGIIGQEITMYDDQPDWRLYFGTIENMFHEHPVKIDIAGTIESIDDITADHLYTCYNTFYHPSNMLLFVIGAVEPEKMMDFIRTDQADKTFEEPTPIQRIEVTEPTDVAVKSSTLEMDVLKPKVIVGLKAKETSLSGKAMLKHELSIQLALDVLFGRSSDFYTNVYEKGMIDESYSYDFSLEKGFGFALIGSDTNQTDELVEAIQNVLENTQEKWPFGDDELERVKRRKIGFYLRALNSIEFIANQFTRYAFNDMNLFDAVPVIEELTIADVQQAFASLQGESQQTVFKILPVGNKAKTSNDKEGQEK</sequence>
<organism evidence="3 4">
    <name type="scientific">Viridibacillus arenosi FSL R5-213</name>
    <dbReference type="NCBI Taxonomy" id="1227360"/>
    <lineage>
        <taxon>Bacteria</taxon>
        <taxon>Bacillati</taxon>
        <taxon>Bacillota</taxon>
        <taxon>Bacilli</taxon>
        <taxon>Bacillales</taxon>
        <taxon>Caryophanaceae</taxon>
        <taxon>Viridibacillus</taxon>
    </lineage>
</organism>
<dbReference type="MEROPS" id="M16.A20"/>
<dbReference type="PATRIC" id="fig|1227360.4.peg.2205"/>
<dbReference type="RefSeq" id="WP_038184285.1">
    <property type="nucleotide sequence ID" value="NZ_ASQA01000016.1"/>
</dbReference>
<dbReference type="InterPro" id="IPR011249">
    <property type="entry name" value="Metalloenz_LuxS/M16"/>
</dbReference>
<dbReference type="Pfam" id="PF00675">
    <property type="entry name" value="Peptidase_M16"/>
    <property type="match status" value="1"/>
</dbReference>
<proteinExistence type="predicted"/>
<dbReference type="GO" id="GO:0008233">
    <property type="term" value="F:peptidase activity"/>
    <property type="evidence" value="ECO:0007669"/>
    <property type="project" value="UniProtKB-KW"/>
</dbReference>
<evidence type="ECO:0000259" key="2">
    <source>
        <dbReference type="Pfam" id="PF05193"/>
    </source>
</evidence>
<comment type="caution">
    <text evidence="3">The sequence shown here is derived from an EMBL/GenBank/DDBJ whole genome shotgun (WGS) entry which is preliminary data.</text>
</comment>
<dbReference type="InterPro" id="IPR050361">
    <property type="entry name" value="MPP/UQCRC_Complex"/>
</dbReference>
<dbReference type="Proteomes" id="UP000019062">
    <property type="component" value="Unassembled WGS sequence"/>
</dbReference>
<dbReference type="GO" id="GO:0006508">
    <property type="term" value="P:proteolysis"/>
    <property type="evidence" value="ECO:0007669"/>
    <property type="project" value="UniProtKB-KW"/>
</dbReference>
<dbReference type="GO" id="GO:0046872">
    <property type="term" value="F:metal ion binding"/>
    <property type="evidence" value="ECO:0007669"/>
    <property type="project" value="InterPro"/>
</dbReference>
<reference evidence="3 4" key="1">
    <citation type="journal article" date="2014" name="BMC Genomics">
        <title>Genomic comparison of sporeforming bacilli isolated from milk.</title>
        <authorList>
            <person name="Moreno Switt A.I."/>
            <person name="Andrus A.D."/>
            <person name="Ranieri M.L."/>
            <person name="Orsi R.H."/>
            <person name="Ivy R."/>
            <person name="den Bakker H.C."/>
            <person name="Martin N.H."/>
            <person name="Wiedmann M."/>
            <person name="Boor K.J."/>
        </authorList>
    </citation>
    <scope>NUCLEOTIDE SEQUENCE [LARGE SCALE GENOMIC DNA]</scope>
    <source>
        <strain evidence="3 4">FSL R5-213</strain>
    </source>
</reference>
<keyword evidence="3" id="KW-0378">Hydrolase</keyword>
<keyword evidence="4" id="KW-1185">Reference proteome</keyword>
<evidence type="ECO:0000313" key="3">
    <source>
        <dbReference type="EMBL" id="ETT85920.1"/>
    </source>
</evidence>
<dbReference type="InterPro" id="IPR007863">
    <property type="entry name" value="Peptidase_M16_C"/>
</dbReference>
<dbReference type="PANTHER" id="PTHR11851:SF134">
    <property type="entry name" value="ZINC-DEPENDENT PROTEASE"/>
    <property type="match status" value="1"/>
</dbReference>
<dbReference type="AlphaFoldDB" id="W4EZG0"/>
<dbReference type="Pfam" id="PF05193">
    <property type="entry name" value="Peptidase_M16_C"/>
    <property type="match status" value="1"/>
</dbReference>
<dbReference type="EMBL" id="ASQA01000016">
    <property type="protein sequence ID" value="ETT85920.1"/>
    <property type="molecule type" value="Genomic_DNA"/>
</dbReference>
<dbReference type="eggNOG" id="COG0612">
    <property type="taxonomic scope" value="Bacteria"/>
</dbReference>